<keyword evidence="3" id="KW-1185">Reference proteome</keyword>
<evidence type="ECO:0000313" key="2">
    <source>
        <dbReference type="EMBL" id="MDN4165974.1"/>
    </source>
</evidence>
<dbReference type="RefSeq" id="WP_320004509.1">
    <property type="nucleotide sequence ID" value="NZ_JAUHJS010000005.1"/>
</dbReference>
<comment type="caution">
    <text evidence="2">The sequence shown here is derived from an EMBL/GenBank/DDBJ whole genome shotgun (WGS) entry which is preliminary data.</text>
</comment>
<proteinExistence type="predicted"/>
<reference evidence="2" key="1">
    <citation type="submission" date="2023-06" db="EMBL/GenBank/DDBJ databases">
        <title>Cytophagales bacterium Strain LB-30, isolated from soil.</title>
        <authorList>
            <person name="Liu B."/>
        </authorList>
    </citation>
    <scope>NUCLEOTIDE SEQUENCE</scope>
    <source>
        <strain evidence="2">LB-30</strain>
    </source>
</reference>
<dbReference type="Proteomes" id="UP001168552">
    <property type="component" value="Unassembled WGS sequence"/>
</dbReference>
<evidence type="ECO:0000313" key="3">
    <source>
        <dbReference type="Proteomes" id="UP001168552"/>
    </source>
</evidence>
<accession>A0ABT8F6V7</accession>
<organism evidence="2 3">
    <name type="scientific">Shiella aurantiaca</name>
    <dbReference type="NCBI Taxonomy" id="3058365"/>
    <lineage>
        <taxon>Bacteria</taxon>
        <taxon>Pseudomonadati</taxon>
        <taxon>Bacteroidota</taxon>
        <taxon>Cytophagia</taxon>
        <taxon>Cytophagales</taxon>
        <taxon>Shiellaceae</taxon>
        <taxon>Shiella</taxon>
    </lineage>
</organism>
<gene>
    <name evidence="2" type="ORF">QWY31_10705</name>
</gene>
<evidence type="ECO:0000259" key="1">
    <source>
        <dbReference type="Pfam" id="PF06445"/>
    </source>
</evidence>
<dbReference type="InterPro" id="IPR029442">
    <property type="entry name" value="GyrI-like"/>
</dbReference>
<dbReference type="EMBL" id="JAUHJS010000005">
    <property type="protein sequence ID" value="MDN4165974.1"/>
    <property type="molecule type" value="Genomic_DNA"/>
</dbReference>
<dbReference type="Pfam" id="PF06445">
    <property type="entry name" value="GyrI-like"/>
    <property type="match status" value="1"/>
</dbReference>
<protein>
    <recommendedName>
        <fullName evidence="1">GyrI-like small molecule binding domain-containing protein</fullName>
    </recommendedName>
</protein>
<feature type="domain" description="GyrI-like small molecule binding" evidence="1">
    <location>
        <begin position="34"/>
        <end position="163"/>
    </location>
</feature>
<name>A0ABT8F6V7_9BACT</name>
<sequence length="172" mass="19268">MKKFLVIALLIFGVGLAIFYALGGFNPIQISETQAPAPFLVGQRFEGRYTDQRLSEHFFAAKAWKDKEAVNGTLAVVFYNDPEKAKGQSYNFTGLATADTSKIPSGYEVIPYPAQRLLQARIEANSLVFPRPKTVQKELQAYAAEHGLRLDTLSIELYRSDRELLVQVPIKE</sequence>